<dbReference type="Pfam" id="PF00465">
    <property type="entry name" value="Fe-ADH"/>
    <property type="match status" value="1"/>
</dbReference>
<dbReference type="PANTHER" id="PTHR11496">
    <property type="entry name" value="ALCOHOL DEHYDROGENASE"/>
    <property type="match status" value="1"/>
</dbReference>
<gene>
    <name evidence="6" type="ordered locus">Olsu_0321</name>
</gene>
<accession>E1QYI1</accession>
<dbReference type="STRING" id="633147.Olsu_0321"/>
<dbReference type="OrthoDB" id="323926at2"/>
<protein>
    <submittedName>
        <fullName evidence="6">Iron-containing alcohol dehydrogenase</fullName>
    </submittedName>
</protein>
<proteinExistence type="inferred from homology"/>
<evidence type="ECO:0000256" key="2">
    <source>
        <dbReference type="ARBA" id="ARBA00023002"/>
    </source>
</evidence>
<sequence>MSEFCLKARLFFGAQAVEHLQSLSCSNVLVITDGFLQESGMVSKMTQHLPARAHVSVYSNIKPDPSQELVDAGVEMICDARPDLVIAFGGGSCIDATKAILYFAGERGMERPYFLAIPTTAGTGSEVTNFAVITRGNTKVALIDDVLVPDGALLDASFTRSVPPKITADTGLDVLTHALEAYVSNNASTFTDALAVKALRIVFEDLPVVFRDGDAMRARGRMAEASCVAGIAFTNAGLGINHSLAHALGGRFHVAHGRLNAVLLPYVMRFHMAEAKYRGPYERLAHELGMDGADELLRRVIDLRHELDIEERLADLGSIEAGSFEEHVGEMAEAAIHDRCTPTNPRPVSKQDLVNLYRDAYSG</sequence>
<keyword evidence="2" id="KW-0560">Oxidoreductase</keyword>
<dbReference type="PANTHER" id="PTHR11496:SF102">
    <property type="entry name" value="ALCOHOL DEHYDROGENASE 4"/>
    <property type="match status" value="1"/>
</dbReference>
<keyword evidence="7" id="KW-1185">Reference proteome</keyword>
<evidence type="ECO:0000256" key="1">
    <source>
        <dbReference type="ARBA" id="ARBA00007358"/>
    </source>
</evidence>
<dbReference type="InterPro" id="IPR001670">
    <property type="entry name" value="ADH_Fe/GldA"/>
</dbReference>
<dbReference type="InterPro" id="IPR018211">
    <property type="entry name" value="ADH_Fe_CS"/>
</dbReference>
<evidence type="ECO:0000259" key="5">
    <source>
        <dbReference type="Pfam" id="PF25137"/>
    </source>
</evidence>
<dbReference type="Pfam" id="PF25137">
    <property type="entry name" value="ADH_Fe_C"/>
    <property type="match status" value="1"/>
</dbReference>
<dbReference type="GeneID" id="78511785"/>
<dbReference type="PROSITE" id="PS00913">
    <property type="entry name" value="ADH_IRON_1"/>
    <property type="match status" value="1"/>
</dbReference>
<dbReference type="FunFam" id="3.40.50.1970:FF:000003">
    <property type="entry name" value="Alcohol dehydrogenase, iron-containing"/>
    <property type="match status" value="1"/>
</dbReference>
<dbReference type="InterPro" id="IPR056798">
    <property type="entry name" value="ADH_Fe_C"/>
</dbReference>
<dbReference type="PATRIC" id="fig|633147.7.peg.1819"/>
<dbReference type="HOGENOM" id="CLU_007207_0_0_11"/>
<dbReference type="Gene3D" id="1.20.1090.10">
    <property type="entry name" value="Dehydroquinate synthase-like - alpha domain"/>
    <property type="match status" value="1"/>
</dbReference>
<evidence type="ECO:0000313" key="7">
    <source>
        <dbReference type="Proteomes" id="UP000000333"/>
    </source>
</evidence>
<dbReference type="SUPFAM" id="SSF56796">
    <property type="entry name" value="Dehydroquinate synthase-like"/>
    <property type="match status" value="1"/>
</dbReference>
<keyword evidence="3" id="KW-0520">NAD</keyword>
<feature type="domain" description="Fe-containing alcohol dehydrogenase-like C-terminal" evidence="5">
    <location>
        <begin position="167"/>
        <end position="361"/>
    </location>
</feature>
<dbReference type="Gene3D" id="3.40.50.1970">
    <property type="match status" value="1"/>
</dbReference>
<name>E1QYI1_OLSUV</name>
<dbReference type="eggNOG" id="COG1454">
    <property type="taxonomic scope" value="Bacteria"/>
</dbReference>
<dbReference type="GO" id="GO:0046872">
    <property type="term" value="F:metal ion binding"/>
    <property type="evidence" value="ECO:0007669"/>
    <property type="project" value="InterPro"/>
</dbReference>
<evidence type="ECO:0000256" key="3">
    <source>
        <dbReference type="ARBA" id="ARBA00023027"/>
    </source>
</evidence>
<evidence type="ECO:0000313" key="6">
    <source>
        <dbReference type="EMBL" id="ADK67445.1"/>
    </source>
</evidence>
<reference evidence="6 7" key="1">
    <citation type="journal article" date="2010" name="Stand. Genomic Sci.">
        <title>Complete genome sequence of Olsenella uli type strain (VPI D76D-27C).</title>
        <authorList>
            <person name="Goker M."/>
            <person name="Held B."/>
            <person name="Lucas S."/>
            <person name="Nolan M."/>
            <person name="Yasawong M."/>
            <person name="Glavina Del Rio T."/>
            <person name="Tice H."/>
            <person name="Cheng J.F."/>
            <person name="Bruce D."/>
            <person name="Detter J.C."/>
            <person name="Tapia R."/>
            <person name="Han C."/>
            <person name="Goodwin L."/>
            <person name="Pitluck S."/>
            <person name="Liolios K."/>
            <person name="Ivanova N."/>
            <person name="Mavromatis K."/>
            <person name="Mikhailova N."/>
            <person name="Pati A."/>
            <person name="Chen A."/>
            <person name="Palaniappan K."/>
            <person name="Land M."/>
            <person name="Hauser L."/>
            <person name="Chang Y.J."/>
            <person name="Jeffries C.D."/>
            <person name="Rohde M."/>
            <person name="Sikorski J."/>
            <person name="Pukall R."/>
            <person name="Woyke T."/>
            <person name="Bristow J."/>
            <person name="Eisen J.A."/>
            <person name="Markowitz V."/>
            <person name="Hugenholtz P."/>
            <person name="Kyrpides N.C."/>
            <person name="Klenk H.P."/>
            <person name="Lapidus A."/>
        </authorList>
    </citation>
    <scope>NUCLEOTIDE SEQUENCE [LARGE SCALE GENOMIC DNA]</scope>
    <source>
        <strain evidence="7">ATCC 49627 / DSM 7084 / CIP 109912 / JCM 12494 / NCIMB 702895 / VPI D76D-27C</strain>
    </source>
</reference>
<feature type="domain" description="Alcohol dehydrogenase iron-type/glycerol dehydrogenase GldA" evidence="4">
    <location>
        <begin position="9"/>
        <end position="155"/>
    </location>
</feature>
<dbReference type="EMBL" id="CP002106">
    <property type="protein sequence ID" value="ADK67445.1"/>
    <property type="molecule type" value="Genomic_DNA"/>
</dbReference>
<dbReference type="FunFam" id="1.20.1090.10:FF:000001">
    <property type="entry name" value="Aldehyde-alcohol dehydrogenase"/>
    <property type="match status" value="1"/>
</dbReference>
<dbReference type="AlphaFoldDB" id="E1QYI1"/>
<dbReference type="RefSeq" id="WP_013251197.1">
    <property type="nucleotide sequence ID" value="NC_014363.1"/>
</dbReference>
<dbReference type="InterPro" id="IPR039697">
    <property type="entry name" value="Alcohol_dehydrogenase_Fe"/>
</dbReference>
<dbReference type="Proteomes" id="UP000000333">
    <property type="component" value="Chromosome"/>
</dbReference>
<dbReference type="KEGG" id="ols:Olsu_0321"/>
<organism evidence="6 7">
    <name type="scientific">Olsenella uli (strain ATCC 49627 / DSM 7084 / CCUG 31166 / CIP 109912 / JCM 12494 / LMG 11480 / NCIMB 702895 / VPI D76D-27C)</name>
    <name type="common">Lactobacillus uli</name>
    <dbReference type="NCBI Taxonomy" id="633147"/>
    <lineage>
        <taxon>Bacteria</taxon>
        <taxon>Bacillati</taxon>
        <taxon>Actinomycetota</taxon>
        <taxon>Coriobacteriia</taxon>
        <taxon>Coriobacteriales</taxon>
        <taxon>Atopobiaceae</taxon>
        <taxon>Olsenella</taxon>
    </lineage>
</organism>
<dbReference type="CDD" id="cd08180">
    <property type="entry name" value="PDD"/>
    <property type="match status" value="1"/>
</dbReference>
<evidence type="ECO:0000259" key="4">
    <source>
        <dbReference type="Pfam" id="PF00465"/>
    </source>
</evidence>
<dbReference type="GO" id="GO:0004022">
    <property type="term" value="F:alcohol dehydrogenase (NAD+) activity"/>
    <property type="evidence" value="ECO:0007669"/>
    <property type="project" value="UniProtKB-ARBA"/>
</dbReference>
<comment type="similarity">
    <text evidence="1">Belongs to the iron-containing alcohol dehydrogenase family.</text>
</comment>